<reference evidence="3 4" key="1">
    <citation type="journal article" date="2010" name="Stand. Genomic Sci.">
        <title>Complete genome sequence of Cellulomonas flavigena type strain (134).</title>
        <authorList>
            <person name="Abt B."/>
            <person name="Foster B."/>
            <person name="Lapidus A."/>
            <person name="Clum A."/>
            <person name="Sun H."/>
            <person name="Pukall R."/>
            <person name="Lucas S."/>
            <person name="Glavina Del Rio T."/>
            <person name="Nolan M."/>
            <person name="Tice H."/>
            <person name="Cheng J.F."/>
            <person name="Pitluck S."/>
            <person name="Liolios K."/>
            <person name="Ivanova N."/>
            <person name="Mavromatis K."/>
            <person name="Ovchinnikova G."/>
            <person name="Pati A."/>
            <person name="Goodwin L."/>
            <person name="Chen A."/>
            <person name="Palaniappan K."/>
            <person name="Land M."/>
            <person name="Hauser L."/>
            <person name="Chang Y.J."/>
            <person name="Jeffries C.D."/>
            <person name="Rohde M."/>
            <person name="Goker M."/>
            <person name="Woyke T."/>
            <person name="Bristow J."/>
            <person name="Eisen J.A."/>
            <person name="Markowitz V."/>
            <person name="Hugenholtz P."/>
            <person name="Kyrpides N.C."/>
            <person name="Klenk H.P."/>
        </authorList>
    </citation>
    <scope>NUCLEOTIDE SEQUENCE [LARGE SCALE GENOMIC DNA]</scope>
    <source>
        <strain evidence="4">ATCC 482 / DSM 20109 / BCRC 11376 / JCM 18109 / NBRC 3775 / NCIMB 8073 / NRS 134</strain>
    </source>
</reference>
<dbReference type="Pfam" id="PF01757">
    <property type="entry name" value="Acyl_transf_3"/>
    <property type="match status" value="1"/>
</dbReference>
<proteinExistence type="predicted"/>
<dbReference type="AlphaFoldDB" id="D5UGH4"/>
<evidence type="ECO:0000313" key="3">
    <source>
        <dbReference type="EMBL" id="ADG73157.1"/>
    </source>
</evidence>
<keyword evidence="3" id="KW-0012">Acyltransferase</keyword>
<feature type="transmembrane region" description="Helical" evidence="1">
    <location>
        <begin position="232"/>
        <end position="250"/>
    </location>
</feature>
<dbReference type="PANTHER" id="PTHR23028">
    <property type="entry name" value="ACETYLTRANSFERASE"/>
    <property type="match status" value="1"/>
</dbReference>
<feature type="transmembrane region" description="Helical" evidence="1">
    <location>
        <begin position="339"/>
        <end position="357"/>
    </location>
</feature>
<dbReference type="EMBL" id="CP001964">
    <property type="protein sequence ID" value="ADG73157.1"/>
    <property type="molecule type" value="Genomic_DNA"/>
</dbReference>
<feature type="domain" description="Acyltransferase 3" evidence="2">
    <location>
        <begin position="33"/>
        <end position="352"/>
    </location>
</feature>
<feature type="transmembrane region" description="Helical" evidence="1">
    <location>
        <begin position="104"/>
        <end position="125"/>
    </location>
</feature>
<keyword evidence="1" id="KW-1133">Transmembrane helix</keyword>
<dbReference type="GO" id="GO:0009103">
    <property type="term" value="P:lipopolysaccharide biosynthetic process"/>
    <property type="evidence" value="ECO:0007669"/>
    <property type="project" value="TreeGrafter"/>
</dbReference>
<evidence type="ECO:0000313" key="4">
    <source>
        <dbReference type="Proteomes" id="UP000000849"/>
    </source>
</evidence>
<evidence type="ECO:0000256" key="1">
    <source>
        <dbReference type="SAM" id="Phobius"/>
    </source>
</evidence>
<gene>
    <name evidence="3" type="ordered locus">Cfla_0238</name>
</gene>
<feature type="transmembrane region" description="Helical" evidence="1">
    <location>
        <begin position="203"/>
        <end position="226"/>
    </location>
</feature>
<dbReference type="KEGG" id="cfl:Cfla_0238"/>
<dbReference type="GO" id="GO:0016020">
    <property type="term" value="C:membrane"/>
    <property type="evidence" value="ECO:0007669"/>
    <property type="project" value="TreeGrafter"/>
</dbReference>
<keyword evidence="1" id="KW-0812">Transmembrane</keyword>
<protein>
    <submittedName>
        <fullName evidence="3">Acyltransferase 3</fullName>
    </submittedName>
</protein>
<keyword evidence="4" id="KW-1185">Reference proteome</keyword>
<accession>D5UGH4</accession>
<keyword evidence="1" id="KW-0472">Membrane</keyword>
<dbReference type="InterPro" id="IPR050879">
    <property type="entry name" value="Acyltransferase_3"/>
</dbReference>
<dbReference type="InterPro" id="IPR002656">
    <property type="entry name" value="Acyl_transf_3_dom"/>
</dbReference>
<dbReference type="PANTHER" id="PTHR23028:SF53">
    <property type="entry name" value="ACYL_TRANSF_3 DOMAIN-CONTAINING PROTEIN"/>
    <property type="match status" value="1"/>
</dbReference>
<keyword evidence="3" id="KW-0808">Transferase</keyword>
<dbReference type="RefSeq" id="WP_013115491.1">
    <property type="nucleotide sequence ID" value="NC_014151.1"/>
</dbReference>
<dbReference type="GO" id="GO:0016747">
    <property type="term" value="F:acyltransferase activity, transferring groups other than amino-acyl groups"/>
    <property type="evidence" value="ECO:0007669"/>
    <property type="project" value="InterPro"/>
</dbReference>
<evidence type="ECO:0000259" key="2">
    <source>
        <dbReference type="Pfam" id="PF01757"/>
    </source>
</evidence>
<dbReference type="Proteomes" id="UP000000849">
    <property type="component" value="Chromosome"/>
</dbReference>
<dbReference type="STRING" id="446466.Cfla_0238"/>
<dbReference type="OrthoDB" id="9796461at2"/>
<dbReference type="HOGENOM" id="CLU_005679_0_1_11"/>
<feature type="transmembrane region" description="Helical" evidence="1">
    <location>
        <begin position="37"/>
        <end position="55"/>
    </location>
</feature>
<sequence>MSSATGQVEVRRHKGLVPWQGQTILAAFDPRRNSLNLVRLVLALMVLLAHSYTLSGNGFGPLFNGDHLGTWAVYGFFCLSGYLITGSRLRSRFVDYLSHRIARIFPGFLVSLVVVVAGFAPIAYVRQHGSIDGYLTTPATPLHHVVANMGLSMHEWSVAGTLTANPYPHMWNGSLWSLYYEFLCYLAVGALLSFAVMRRRPWLLVPTFLLTVLAAANADTVVNGYFGGNRDVALLVDVLPFFMGGAAVHALRGVIPLTRWSALASAVGLVLLVSADGTWGPALAAPFITVLLMWLGKVLPCPELVRRHDVSYGCYIYAFPSQQLVAALGGAAWGTYVHAALALPITVALATASWLLVERRAMRVVRRGEPVPVATVSPVAAPIAVSE</sequence>
<organism evidence="3 4">
    <name type="scientific">Cellulomonas flavigena (strain ATCC 482 / DSM 20109 / BCRC 11376 / JCM 18109 / NBRC 3775 / NCIMB 8073 / NRS 134)</name>
    <dbReference type="NCBI Taxonomy" id="446466"/>
    <lineage>
        <taxon>Bacteria</taxon>
        <taxon>Bacillati</taxon>
        <taxon>Actinomycetota</taxon>
        <taxon>Actinomycetes</taxon>
        <taxon>Micrococcales</taxon>
        <taxon>Cellulomonadaceae</taxon>
        <taxon>Cellulomonas</taxon>
    </lineage>
</organism>
<feature type="transmembrane region" description="Helical" evidence="1">
    <location>
        <begin position="178"/>
        <end position="196"/>
    </location>
</feature>
<dbReference type="eggNOG" id="COG1835">
    <property type="taxonomic scope" value="Bacteria"/>
</dbReference>
<feature type="transmembrane region" description="Helical" evidence="1">
    <location>
        <begin position="67"/>
        <end position="84"/>
    </location>
</feature>
<name>D5UGH4_CELFN</name>